<dbReference type="Pfam" id="PF00085">
    <property type="entry name" value="Thioredoxin"/>
    <property type="match status" value="1"/>
</dbReference>
<dbReference type="InterPro" id="IPR044534">
    <property type="entry name" value="TTL1-4"/>
</dbReference>
<protein>
    <recommendedName>
        <fullName evidence="3">Thioredoxin domain-containing protein</fullName>
    </recommendedName>
</protein>
<comment type="caution">
    <text evidence="4">The sequence shown here is derived from an EMBL/GenBank/DDBJ whole genome shotgun (WGS) entry which is preliminary data.</text>
</comment>
<reference evidence="4" key="1">
    <citation type="journal article" date="2018" name="DNA Res.">
        <title>Multiple hybrid de novo genome assembly of finger millet, an orphan allotetraploid crop.</title>
        <authorList>
            <person name="Hatakeyama M."/>
            <person name="Aluri S."/>
            <person name="Balachadran M.T."/>
            <person name="Sivarajan S.R."/>
            <person name="Patrignani A."/>
            <person name="Gruter S."/>
            <person name="Poveda L."/>
            <person name="Shimizu-Inatsugi R."/>
            <person name="Baeten J."/>
            <person name="Francoijs K.J."/>
            <person name="Nataraja K.N."/>
            <person name="Reddy Y.A.N."/>
            <person name="Phadnis S."/>
            <person name="Ravikumar R.L."/>
            <person name="Schlapbach R."/>
            <person name="Sreeman S.M."/>
            <person name="Shimizu K.K."/>
        </authorList>
    </citation>
    <scope>NUCLEOTIDE SEQUENCE</scope>
</reference>
<dbReference type="SMART" id="SM00028">
    <property type="entry name" value="TPR"/>
    <property type="match status" value="3"/>
</dbReference>
<dbReference type="PANTHER" id="PTHR46050">
    <property type="entry name" value="TPR REPEAT-CONTAINING THIOREDOXIN"/>
    <property type="match status" value="1"/>
</dbReference>
<evidence type="ECO:0000313" key="4">
    <source>
        <dbReference type="EMBL" id="GJN18377.1"/>
    </source>
</evidence>
<evidence type="ECO:0000313" key="5">
    <source>
        <dbReference type="Proteomes" id="UP001054889"/>
    </source>
</evidence>
<dbReference type="AlphaFoldDB" id="A0AAV5E6H3"/>
<organism evidence="4 5">
    <name type="scientific">Eleusine coracana subsp. coracana</name>
    <dbReference type="NCBI Taxonomy" id="191504"/>
    <lineage>
        <taxon>Eukaryota</taxon>
        <taxon>Viridiplantae</taxon>
        <taxon>Streptophyta</taxon>
        <taxon>Embryophyta</taxon>
        <taxon>Tracheophyta</taxon>
        <taxon>Spermatophyta</taxon>
        <taxon>Magnoliopsida</taxon>
        <taxon>Liliopsida</taxon>
        <taxon>Poales</taxon>
        <taxon>Poaceae</taxon>
        <taxon>PACMAD clade</taxon>
        <taxon>Chloridoideae</taxon>
        <taxon>Cynodonteae</taxon>
        <taxon>Eleusininae</taxon>
        <taxon>Eleusine</taxon>
    </lineage>
</organism>
<dbReference type="GO" id="GO:0006950">
    <property type="term" value="P:response to stress"/>
    <property type="evidence" value="ECO:0007669"/>
    <property type="project" value="UniProtKB-ARBA"/>
</dbReference>
<name>A0AAV5E6H3_ELECO</name>
<accession>A0AAV5E6H3</accession>
<dbReference type="CDD" id="cd02947">
    <property type="entry name" value="TRX_family"/>
    <property type="match status" value="1"/>
</dbReference>
<evidence type="ECO:0000256" key="1">
    <source>
        <dbReference type="ARBA" id="ARBA00022737"/>
    </source>
</evidence>
<dbReference type="Gene3D" id="3.40.30.10">
    <property type="entry name" value="Glutaredoxin"/>
    <property type="match status" value="1"/>
</dbReference>
<dbReference type="InterPro" id="IPR019734">
    <property type="entry name" value="TPR_rpt"/>
</dbReference>
<feature type="domain" description="Thioredoxin" evidence="3">
    <location>
        <begin position="243"/>
        <end position="312"/>
    </location>
</feature>
<dbReference type="SUPFAM" id="SSF52833">
    <property type="entry name" value="Thioredoxin-like"/>
    <property type="match status" value="1"/>
</dbReference>
<dbReference type="Gene3D" id="1.25.40.10">
    <property type="entry name" value="Tetratricopeptide repeat domain"/>
    <property type="match status" value="1"/>
</dbReference>
<dbReference type="Proteomes" id="UP001054889">
    <property type="component" value="Unassembled WGS sequence"/>
</dbReference>
<keyword evidence="1" id="KW-0677">Repeat</keyword>
<proteinExistence type="predicted"/>
<dbReference type="GO" id="GO:0005737">
    <property type="term" value="C:cytoplasm"/>
    <property type="evidence" value="ECO:0007669"/>
    <property type="project" value="TreeGrafter"/>
</dbReference>
<gene>
    <name evidence="4" type="primary">gb05532</name>
    <name evidence="4" type="ORF">PR202_gb05532</name>
</gene>
<sequence>MEANEKEKEHECCAFHYSFPFGRLGMIDKARWHFTKAEHLQHPDPTGWRKLQEVDMHVSKSTAARKIGDWKTEKARDLDPGNAEIGMTLNNVKLVAGARAQGNKLFTAAKFSDASIAYGEGLKYDPFNSVLYCNRAACWSILDRWSKAVDDCNAALRIRPNYTKALLRRAASYAKLERWVDCVRDYEVLRKELPGDKEVAEALFHAQVALKATRGEDVSNMKFGGEVEIVTNAEQLHAATGSPGVFVVYFMSTMNQQCTQITPSVNALCTECPSVNFLKVNVDNSPMVAKAENVRIVPTFKIYKDGVKVKEMICPSLQVLRYSVRHYSVCSA</sequence>
<dbReference type="InterPro" id="IPR011990">
    <property type="entry name" value="TPR-like_helical_dom_sf"/>
</dbReference>
<dbReference type="FunFam" id="3.40.30.10:FF:000211">
    <property type="entry name" value="TPR repeat-containing thioredoxin TTL4"/>
    <property type="match status" value="1"/>
</dbReference>
<dbReference type="InterPro" id="IPR036249">
    <property type="entry name" value="Thioredoxin-like_sf"/>
</dbReference>
<evidence type="ECO:0000259" key="3">
    <source>
        <dbReference type="Pfam" id="PF00085"/>
    </source>
</evidence>
<dbReference type="InterPro" id="IPR013766">
    <property type="entry name" value="Thioredoxin_domain"/>
</dbReference>
<dbReference type="PANTHER" id="PTHR46050:SF29">
    <property type="entry name" value="TPR REPEAT-CONTAINING THIOREDOXIN TTL4"/>
    <property type="match status" value="1"/>
</dbReference>
<reference evidence="4" key="2">
    <citation type="submission" date="2021-12" db="EMBL/GenBank/DDBJ databases">
        <title>Resequencing data analysis of finger millet.</title>
        <authorList>
            <person name="Hatakeyama M."/>
            <person name="Aluri S."/>
            <person name="Balachadran M.T."/>
            <person name="Sivarajan S.R."/>
            <person name="Poveda L."/>
            <person name="Shimizu-Inatsugi R."/>
            <person name="Schlapbach R."/>
            <person name="Sreeman S.M."/>
            <person name="Shimizu K.K."/>
        </authorList>
    </citation>
    <scope>NUCLEOTIDE SEQUENCE</scope>
</reference>
<evidence type="ECO:0000256" key="2">
    <source>
        <dbReference type="ARBA" id="ARBA00022803"/>
    </source>
</evidence>
<keyword evidence="2" id="KW-0802">TPR repeat</keyword>
<dbReference type="EMBL" id="BQKI01000073">
    <property type="protein sequence ID" value="GJN18377.1"/>
    <property type="molecule type" value="Genomic_DNA"/>
</dbReference>
<keyword evidence="5" id="KW-1185">Reference proteome</keyword>